<keyword evidence="1" id="KW-1133">Transmembrane helix</keyword>
<keyword evidence="1" id="KW-0812">Transmembrane</keyword>
<feature type="transmembrane region" description="Helical" evidence="1">
    <location>
        <begin position="152"/>
        <end position="175"/>
    </location>
</feature>
<name>A0A8T0UXI5_PANVG</name>
<sequence>MRGNGISIRASSGSTSAGVVSQGNHVRLEDCPFCRCRLICIRSKQPDTYNELFYKCPNNVKGDPTTCGFIRSELQYEIYLRKLDAQRARWKRDCGEVEAAAAAAEESKDGEEIDGQSGEVKAQIEQMKLQIDSALGEIAKLQMQMGELKTSIMEALVVPVVCVCVGIVLVLTMLWK</sequence>
<dbReference type="EMBL" id="CM029041">
    <property type="protein sequence ID" value="KAG2625896.1"/>
    <property type="molecule type" value="Genomic_DNA"/>
</dbReference>
<evidence type="ECO:0000313" key="2">
    <source>
        <dbReference type="EMBL" id="KAG2625896.1"/>
    </source>
</evidence>
<evidence type="ECO:0000256" key="1">
    <source>
        <dbReference type="SAM" id="Phobius"/>
    </source>
</evidence>
<keyword evidence="3" id="KW-1185">Reference proteome</keyword>
<accession>A0A8T0UXI5</accession>
<organism evidence="2 3">
    <name type="scientific">Panicum virgatum</name>
    <name type="common">Blackwell switchgrass</name>
    <dbReference type="NCBI Taxonomy" id="38727"/>
    <lineage>
        <taxon>Eukaryota</taxon>
        <taxon>Viridiplantae</taxon>
        <taxon>Streptophyta</taxon>
        <taxon>Embryophyta</taxon>
        <taxon>Tracheophyta</taxon>
        <taxon>Spermatophyta</taxon>
        <taxon>Magnoliopsida</taxon>
        <taxon>Liliopsida</taxon>
        <taxon>Poales</taxon>
        <taxon>Poaceae</taxon>
        <taxon>PACMAD clade</taxon>
        <taxon>Panicoideae</taxon>
        <taxon>Panicodae</taxon>
        <taxon>Paniceae</taxon>
        <taxon>Panicinae</taxon>
        <taxon>Panicum</taxon>
        <taxon>Panicum sect. Hiantes</taxon>
    </lineage>
</organism>
<evidence type="ECO:0000313" key="3">
    <source>
        <dbReference type="Proteomes" id="UP000823388"/>
    </source>
</evidence>
<dbReference type="Proteomes" id="UP000823388">
    <property type="component" value="Chromosome 3K"/>
</dbReference>
<protein>
    <submittedName>
        <fullName evidence="2">Uncharacterized protein</fullName>
    </submittedName>
</protein>
<proteinExistence type="predicted"/>
<comment type="caution">
    <text evidence="2">The sequence shown here is derived from an EMBL/GenBank/DDBJ whole genome shotgun (WGS) entry which is preliminary data.</text>
</comment>
<reference evidence="2" key="1">
    <citation type="submission" date="2020-05" db="EMBL/GenBank/DDBJ databases">
        <title>WGS assembly of Panicum virgatum.</title>
        <authorList>
            <person name="Lovell J.T."/>
            <person name="Jenkins J."/>
            <person name="Shu S."/>
            <person name="Juenger T.E."/>
            <person name="Schmutz J."/>
        </authorList>
    </citation>
    <scope>NUCLEOTIDE SEQUENCE</scope>
    <source>
        <strain evidence="2">AP13</strain>
    </source>
</reference>
<keyword evidence="1" id="KW-0472">Membrane</keyword>
<dbReference type="AlphaFoldDB" id="A0A8T0UXI5"/>
<gene>
    <name evidence="2" type="ORF">PVAP13_3KG291800</name>
</gene>